<feature type="binding site" evidence="18">
    <location>
        <position position="91"/>
    </location>
    <ligand>
        <name>Ca(2+)</name>
        <dbReference type="ChEBI" id="CHEBI:29108"/>
        <label>1</label>
    </ligand>
</feature>
<feature type="binding site" evidence="18">
    <location>
        <position position="88"/>
    </location>
    <ligand>
        <name>Ca(2+)</name>
        <dbReference type="ChEBI" id="CHEBI:29108"/>
        <label>1</label>
    </ligand>
</feature>
<dbReference type="FunFam" id="1.10.420.10:FF:000001">
    <property type="entry name" value="Peroxidase"/>
    <property type="match status" value="1"/>
</dbReference>
<comment type="cofactor">
    <cofactor evidence="18 21">
        <name>heme b</name>
        <dbReference type="ChEBI" id="CHEBI:60344"/>
    </cofactor>
    <text evidence="18 21">Binds 1 heme b (iron(II)-protoporphyrin IX) group per subunit.</text>
</comment>
<feature type="disulfide bond" evidence="20">
    <location>
        <begin position="144"/>
        <end position="361"/>
    </location>
</feature>
<evidence type="ECO:0000256" key="21">
    <source>
        <dbReference type="RuleBase" id="RU362060"/>
    </source>
</evidence>
<dbReference type="Gene3D" id="1.10.420.10">
    <property type="entry name" value="Peroxidase, domain 2"/>
    <property type="match status" value="1"/>
</dbReference>
<evidence type="ECO:0000256" key="18">
    <source>
        <dbReference type="PIRSR" id="PIRSR600823-3"/>
    </source>
</evidence>
<dbReference type="InterPro" id="IPR002016">
    <property type="entry name" value="Haem_peroxidase"/>
</dbReference>
<keyword evidence="10 18" id="KW-0106">Calcium</keyword>
<evidence type="ECO:0000256" key="5">
    <source>
        <dbReference type="ARBA" id="ARBA00022525"/>
    </source>
</evidence>
<feature type="binding site" evidence="18">
    <location>
        <position position="292"/>
    </location>
    <ligand>
        <name>Ca(2+)</name>
        <dbReference type="ChEBI" id="CHEBI:29108"/>
        <label>2</label>
    </ligand>
</feature>
<comment type="similarity">
    <text evidence="21">Belongs to the peroxidase family. Classical plant (class III) peroxidase subfamily.</text>
</comment>
<evidence type="ECO:0000256" key="12">
    <source>
        <dbReference type="ARBA" id="ARBA00023004"/>
    </source>
</evidence>
<keyword evidence="14" id="KW-0325">Glycoprotein</keyword>
<sequence>MTFTITNPRRHPEQDNPSFLTSTLSSSSVSMASLQDSLSDHGSTKDLQYDFYRDSCPDAQQIVRSKMVDAYSQQKDISAALLRLFFHDCFVHGCDASVLLDDSHGNRSFSIEKQAVPNKSLRGFDIIDRIKEEIERVCPGIVSCADIISLATRDGIILAGGPYYPVFTGRRDSIRSYYEDVLNEIPNPDDTITRILHLFLLKGFNERETVSLLGGHNIGKMSCEFIQNRLYNFNGTGKPDPTIAANFLNKIRVKCQGDNNSRVRNGLFESMDSGASNIQELASSLPSGEGFDTHYYENLMMGQGLLFADQQLMAEEKTARLVRAYASDDGSTFRLDFAAAMVKMSNLGVLTGSQGEVRLNCSLPLFSSK</sequence>
<dbReference type="GO" id="GO:0006979">
    <property type="term" value="P:response to oxidative stress"/>
    <property type="evidence" value="ECO:0007669"/>
    <property type="project" value="UniProtKB-UniRule"/>
</dbReference>
<evidence type="ECO:0000256" key="20">
    <source>
        <dbReference type="PIRSR" id="PIRSR600823-5"/>
    </source>
</evidence>
<dbReference type="AlphaFoldDB" id="A0A803P4C0"/>
<feature type="binding site" evidence="18">
    <location>
        <position position="93"/>
    </location>
    <ligand>
        <name>Ca(2+)</name>
        <dbReference type="ChEBI" id="CHEBI:29108"/>
        <label>1</label>
    </ligand>
</feature>
<evidence type="ECO:0000256" key="6">
    <source>
        <dbReference type="ARBA" id="ARBA00022559"/>
    </source>
</evidence>
<evidence type="ECO:0000256" key="15">
    <source>
        <dbReference type="ARBA" id="ARBA00023324"/>
    </source>
</evidence>
<feature type="active site" description="Proton acceptor" evidence="16">
    <location>
        <position position="87"/>
    </location>
</feature>
<evidence type="ECO:0000256" key="22">
    <source>
        <dbReference type="SAM" id="MobiDB-lite"/>
    </source>
</evidence>
<evidence type="ECO:0000256" key="3">
    <source>
        <dbReference type="ARBA" id="ARBA00004613"/>
    </source>
</evidence>
<proteinExistence type="inferred from homology"/>
<evidence type="ECO:0000313" key="25">
    <source>
        <dbReference type="Proteomes" id="UP000596661"/>
    </source>
</evidence>
<feature type="binding site" evidence="18">
    <location>
        <position position="272"/>
    </location>
    <ligand>
        <name>Ca(2+)</name>
        <dbReference type="ChEBI" id="CHEBI:29108"/>
        <label>2</label>
    </ligand>
</feature>
<evidence type="ECO:0000256" key="8">
    <source>
        <dbReference type="ARBA" id="ARBA00022723"/>
    </source>
</evidence>
<dbReference type="InterPro" id="IPR000823">
    <property type="entry name" value="Peroxidase_pln"/>
</dbReference>
<organism evidence="24 25">
    <name type="scientific">Cannabis sativa</name>
    <name type="common">Hemp</name>
    <name type="synonym">Marijuana</name>
    <dbReference type="NCBI Taxonomy" id="3483"/>
    <lineage>
        <taxon>Eukaryota</taxon>
        <taxon>Viridiplantae</taxon>
        <taxon>Streptophyta</taxon>
        <taxon>Embryophyta</taxon>
        <taxon>Tracheophyta</taxon>
        <taxon>Spermatophyta</taxon>
        <taxon>Magnoliopsida</taxon>
        <taxon>eudicotyledons</taxon>
        <taxon>Gunneridae</taxon>
        <taxon>Pentapetalae</taxon>
        <taxon>rosids</taxon>
        <taxon>fabids</taxon>
        <taxon>Rosales</taxon>
        <taxon>Cannabaceae</taxon>
        <taxon>Cannabis</taxon>
    </lineage>
</organism>
<dbReference type="GO" id="GO:0140825">
    <property type="term" value="F:lactoperoxidase activity"/>
    <property type="evidence" value="ECO:0007669"/>
    <property type="project" value="UniProtKB-EC"/>
</dbReference>
<feature type="disulfide bond" evidence="20">
    <location>
        <begin position="223"/>
        <end position="255"/>
    </location>
</feature>
<dbReference type="PANTHER" id="PTHR31388:SF5">
    <property type="entry name" value="PEROXIDASE"/>
    <property type="match status" value="1"/>
</dbReference>
<keyword evidence="25" id="KW-1185">Reference proteome</keyword>
<reference evidence="24" key="2">
    <citation type="submission" date="2021-03" db="UniProtKB">
        <authorList>
            <consortium name="EnsemblPlants"/>
        </authorList>
    </citation>
    <scope>IDENTIFICATION</scope>
</reference>
<dbReference type="EnsemblPlants" id="evm.model.03.1192">
    <property type="protein sequence ID" value="cds.evm.model.03.1192"/>
    <property type="gene ID" value="evm.TU.03.1192"/>
</dbReference>
<comment type="catalytic activity">
    <reaction evidence="1 21">
        <text>2 a phenolic donor + H2O2 = 2 a phenolic radical donor + 2 H2O</text>
        <dbReference type="Rhea" id="RHEA:56136"/>
        <dbReference type="ChEBI" id="CHEBI:15377"/>
        <dbReference type="ChEBI" id="CHEBI:16240"/>
        <dbReference type="ChEBI" id="CHEBI:139520"/>
        <dbReference type="ChEBI" id="CHEBI:139521"/>
        <dbReference type="EC" id="1.11.1.7"/>
    </reaction>
</comment>
<dbReference type="GO" id="GO:0042744">
    <property type="term" value="P:hydrogen peroxide catabolic process"/>
    <property type="evidence" value="ECO:0007669"/>
    <property type="project" value="UniProtKB-KW"/>
</dbReference>
<comment type="function">
    <text evidence="2">Removal of H(2)O(2), oxidation of toxic reductants, biosynthesis and degradation of lignin, suberization, auxin catabolism, response to environmental stresses such as wounding, pathogen attack and oxidative stress. These functions might be dependent on each isozyme/isoform in each plant tissue.</text>
</comment>
<feature type="binding site" evidence="17">
    <location>
        <position position="186"/>
    </location>
    <ligand>
        <name>substrate</name>
    </ligand>
</feature>
<evidence type="ECO:0000256" key="11">
    <source>
        <dbReference type="ARBA" id="ARBA00023002"/>
    </source>
</evidence>
<dbReference type="InterPro" id="IPR033905">
    <property type="entry name" value="Secretory_peroxidase"/>
</dbReference>
<dbReference type="GO" id="GO:0005576">
    <property type="term" value="C:extracellular region"/>
    <property type="evidence" value="ECO:0007669"/>
    <property type="project" value="UniProtKB-SubCell"/>
</dbReference>
<evidence type="ECO:0000256" key="2">
    <source>
        <dbReference type="ARBA" id="ARBA00002322"/>
    </source>
</evidence>
<dbReference type="CDD" id="cd00693">
    <property type="entry name" value="secretory_peroxidase"/>
    <property type="match status" value="1"/>
</dbReference>
<dbReference type="GO" id="GO:0046872">
    <property type="term" value="F:metal ion binding"/>
    <property type="evidence" value="ECO:0007669"/>
    <property type="project" value="UniProtKB-UniRule"/>
</dbReference>
<keyword evidence="12 18" id="KW-0408">Iron</keyword>
<feature type="site" description="Transition state stabilizer" evidence="19">
    <location>
        <position position="83"/>
    </location>
</feature>
<feature type="binding site" evidence="18">
    <location>
        <position position="95"/>
    </location>
    <ligand>
        <name>Ca(2+)</name>
        <dbReference type="ChEBI" id="CHEBI:29108"/>
        <label>1</label>
    </ligand>
</feature>
<dbReference type="SUPFAM" id="SSF48113">
    <property type="entry name" value="Heme-dependent peroxidases"/>
    <property type="match status" value="1"/>
</dbReference>
<feature type="binding site" evidence="18">
    <location>
        <position position="97"/>
    </location>
    <ligand>
        <name>Ca(2+)</name>
        <dbReference type="ChEBI" id="CHEBI:29108"/>
        <label>1</label>
    </ligand>
</feature>
<evidence type="ECO:0000256" key="13">
    <source>
        <dbReference type="ARBA" id="ARBA00023157"/>
    </source>
</evidence>
<protein>
    <recommendedName>
        <fullName evidence="4 21">Peroxidase</fullName>
        <ecNumber evidence="4 21">1.11.1.7</ecNumber>
    </recommendedName>
</protein>
<name>A0A803P4C0_CANSA</name>
<dbReference type="InterPro" id="IPR010255">
    <property type="entry name" value="Haem_peroxidase_sf"/>
</dbReference>
<feature type="binding site" description="axial binding residue" evidence="18">
    <location>
        <position position="216"/>
    </location>
    <ligand>
        <name>heme b</name>
        <dbReference type="ChEBI" id="CHEBI:60344"/>
    </ligand>
    <ligandPart>
        <name>Fe</name>
        <dbReference type="ChEBI" id="CHEBI:18248"/>
    </ligandPart>
</feature>
<dbReference type="OMA" id="AFDTHYY"/>
<dbReference type="PANTHER" id="PTHR31388">
    <property type="entry name" value="PEROXIDASE 72-RELATED"/>
    <property type="match status" value="1"/>
</dbReference>
<evidence type="ECO:0000259" key="23">
    <source>
        <dbReference type="PROSITE" id="PS50873"/>
    </source>
</evidence>
<dbReference type="GO" id="GO:0020037">
    <property type="term" value="F:heme binding"/>
    <property type="evidence" value="ECO:0007669"/>
    <property type="project" value="UniProtKB-UniRule"/>
</dbReference>
<keyword evidence="7 21" id="KW-0349">Heme</keyword>
<evidence type="ECO:0000256" key="16">
    <source>
        <dbReference type="PIRSR" id="PIRSR600823-1"/>
    </source>
</evidence>
<dbReference type="Proteomes" id="UP000596661">
    <property type="component" value="Chromosome 3"/>
</dbReference>
<evidence type="ECO:0000313" key="24">
    <source>
        <dbReference type="EnsemblPlants" id="cds.evm.model.03.1192"/>
    </source>
</evidence>
<accession>A0A803P4C0</accession>
<dbReference type="FunFam" id="1.10.520.10:FF:000006">
    <property type="entry name" value="Peroxidase"/>
    <property type="match status" value="1"/>
</dbReference>
<evidence type="ECO:0000256" key="7">
    <source>
        <dbReference type="ARBA" id="ARBA00022617"/>
    </source>
</evidence>
<evidence type="ECO:0000256" key="19">
    <source>
        <dbReference type="PIRSR" id="PIRSR600823-4"/>
    </source>
</evidence>
<feature type="disulfide bond" evidence="20">
    <location>
        <begin position="89"/>
        <end position="94"/>
    </location>
</feature>
<dbReference type="InterPro" id="IPR019794">
    <property type="entry name" value="Peroxidases_AS"/>
</dbReference>
<comment type="subcellular location">
    <subcellularLocation>
        <location evidence="3 21">Secreted</location>
    </subcellularLocation>
</comment>
<keyword evidence="8 18" id="KW-0479">Metal-binding</keyword>
<dbReference type="Pfam" id="PF00141">
    <property type="entry name" value="peroxidase"/>
    <property type="match status" value="1"/>
</dbReference>
<feature type="disulfide bond" evidence="20">
    <location>
        <begin position="56"/>
        <end position="138"/>
    </location>
</feature>
<dbReference type="PRINTS" id="PR00458">
    <property type="entry name" value="PEROXIDASE"/>
</dbReference>
<dbReference type="EMBL" id="UZAU01000288">
    <property type="status" value="NOT_ANNOTATED_CDS"/>
    <property type="molecule type" value="Genomic_DNA"/>
</dbReference>
<comment type="cofactor">
    <cofactor evidence="18 21">
        <name>Ca(2+)</name>
        <dbReference type="ChEBI" id="CHEBI:29108"/>
    </cofactor>
    <text evidence="18 21">Binds 2 calcium ions per subunit.</text>
</comment>
<evidence type="ECO:0000256" key="14">
    <source>
        <dbReference type="ARBA" id="ARBA00023180"/>
    </source>
</evidence>
<dbReference type="PROSITE" id="PS00436">
    <property type="entry name" value="PEROXIDASE_2"/>
    <property type="match status" value="1"/>
</dbReference>
<reference evidence="24" key="1">
    <citation type="submission" date="2018-11" db="EMBL/GenBank/DDBJ databases">
        <authorList>
            <person name="Grassa J C."/>
        </authorList>
    </citation>
    <scope>NUCLEOTIDE SEQUENCE [LARGE SCALE GENOMIC DNA]</scope>
</reference>
<feature type="region of interest" description="Disordered" evidence="22">
    <location>
        <begin position="1"/>
        <end position="23"/>
    </location>
</feature>
<evidence type="ECO:0000256" key="9">
    <source>
        <dbReference type="ARBA" id="ARBA00022729"/>
    </source>
</evidence>
<dbReference type="PROSITE" id="PS50873">
    <property type="entry name" value="PEROXIDASE_4"/>
    <property type="match status" value="1"/>
</dbReference>
<keyword evidence="11 21" id="KW-0560">Oxidoreductase</keyword>
<evidence type="ECO:0000256" key="10">
    <source>
        <dbReference type="ARBA" id="ARBA00022837"/>
    </source>
</evidence>
<dbReference type="Gene3D" id="1.10.520.10">
    <property type="match status" value="1"/>
</dbReference>
<evidence type="ECO:0000256" key="4">
    <source>
        <dbReference type="ARBA" id="ARBA00012313"/>
    </source>
</evidence>
<evidence type="ECO:0000256" key="1">
    <source>
        <dbReference type="ARBA" id="ARBA00000189"/>
    </source>
</evidence>
<keyword evidence="6 21" id="KW-0575">Peroxidase</keyword>
<keyword evidence="15 21" id="KW-0376">Hydrogen peroxide</keyword>
<feature type="domain" description="Plant heme peroxidase family profile" evidence="23">
    <location>
        <begin position="46"/>
        <end position="365"/>
    </location>
</feature>
<dbReference type="PRINTS" id="PR00461">
    <property type="entry name" value="PLPEROXIDASE"/>
</dbReference>
<keyword evidence="9" id="KW-0732">Signal</keyword>
<dbReference type="EC" id="1.11.1.7" evidence="4 21"/>
<keyword evidence="13 20" id="KW-1015">Disulfide bond</keyword>
<keyword evidence="5 21" id="KW-0964">Secreted</keyword>
<evidence type="ECO:0000256" key="17">
    <source>
        <dbReference type="PIRSR" id="PIRSR600823-2"/>
    </source>
</evidence>
<feature type="binding site" evidence="18">
    <location>
        <position position="112"/>
    </location>
    <ligand>
        <name>Ca(2+)</name>
        <dbReference type="ChEBI" id="CHEBI:29108"/>
        <label>1</label>
    </ligand>
</feature>
<dbReference type="Gramene" id="evm.model.03.1192">
    <property type="protein sequence ID" value="cds.evm.model.03.1192"/>
    <property type="gene ID" value="evm.TU.03.1192"/>
</dbReference>